<evidence type="ECO:0000259" key="1">
    <source>
        <dbReference type="Pfam" id="PF13679"/>
    </source>
</evidence>
<dbReference type="AlphaFoldDB" id="A0A167Y892"/>
<evidence type="ECO:0000313" key="3">
    <source>
        <dbReference type="Proteomes" id="UP000242877"/>
    </source>
</evidence>
<accession>A0A167Y892</accession>
<organism evidence="2 3">
    <name type="scientific">Ascosphaera apis ARSEF 7405</name>
    <dbReference type="NCBI Taxonomy" id="392613"/>
    <lineage>
        <taxon>Eukaryota</taxon>
        <taxon>Fungi</taxon>
        <taxon>Dikarya</taxon>
        <taxon>Ascomycota</taxon>
        <taxon>Pezizomycotina</taxon>
        <taxon>Eurotiomycetes</taxon>
        <taxon>Eurotiomycetidae</taxon>
        <taxon>Onygenales</taxon>
        <taxon>Ascosphaeraceae</taxon>
        <taxon>Ascosphaera</taxon>
    </lineage>
</organism>
<dbReference type="InterPro" id="IPR052220">
    <property type="entry name" value="METTL25"/>
</dbReference>
<dbReference type="EMBL" id="AZGZ01000015">
    <property type="protein sequence ID" value="KZZ90979.1"/>
    <property type="molecule type" value="Genomic_DNA"/>
</dbReference>
<comment type="caution">
    <text evidence="2">The sequence shown here is derived from an EMBL/GenBank/DDBJ whole genome shotgun (WGS) entry which is preliminary data.</text>
</comment>
<dbReference type="PANTHER" id="PTHR12496:SF0">
    <property type="entry name" value="METHYLTRANSFERASE DOMAIN-CONTAINING PROTEIN"/>
    <property type="match status" value="1"/>
</dbReference>
<reference evidence="2 3" key="1">
    <citation type="journal article" date="2016" name="Genome Biol. Evol.">
        <title>Divergent and convergent evolution of fungal pathogenicity.</title>
        <authorList>
            <person name="Shang Y."/>
            <person name="Xiao G."/>
            <person name="Zheng P."/>
            <person name="Cen K."/>
            <person name="Zhan S."/>
            <person name="Wang C."/>
        </authorList>
    </citation>
    <scope>NUCLEOTIDE SEQUENCE [LARGE SCALE GENOMIC DNA]</scope>
    <source>
        <strain evidence="2 3">ARSEF 7405</strain>
    </source>
</reference>
<protein>
    <recommendedName>
        <fullName evidence="1">Methyltransferase domain-containing protein</fullName>
    </recommendedName>
</protein>
<proteinExistence type="predicted"/>
<dbReference type="VEuPathDB" id="FungiDB:AAP_03620"/>
<keyword evidence="3" id="KW-1185">Reference proteome</keyword>
<feature type="domain" description="Methyltransferase" evidence="1">
    <location>
        <begin position="149"/>
        <end position="369"/>
    </location>
</feature>
<name>A0A167Y892_9EURO</name>
<dbReference type="OrthoDB" id="10258156at2759"/>
<dbReference type="InterPro" id="IPR025714">
    <property type="entry name" value="Methyltranfer_dom"/>
</dbReference>
<sequence>MTTRRPLPIPDEWASPDDYVQSLLSFATQSNLFRNFAGGIHILDFLTREPDLYTTVVPEDWRNFFDQHAILDILDLFLREPIDQYQTATKDDNNGQKGLGYRDGPAPPTSLIEYIHQIRRHNLQREFTPQPDSKFGKIPPHVAIGMKPKKMHEVENFSRFVNAFADDVHAKRGEAVSHIVDFGSGQNYLGRNLASPPYNRKIIAIERRHHNIHGAMGKDVHAKLKLKKAAKKGAEKQEEAKAGDAAMVCDEPVTLDRDENGQPTAVLVASEKADRDLNGKMNHLDLGPSGSVEYIEHDIQDGYLEPIIQHVVNPSHPLEDAPLNDPARVMVISLHSCGNLVHHGIRSFVLNPSVVAIAMIGCCYNLMTERLGPVTYKLPTLRSMHPRLEATSNAYDPHGFPMSKTMEDFEHEGGKGIKCNITARMMAVQAPYNWGPEDSEGFFTRHFFRALLQRVFVDYGIIPVPVVSSDDQSDVLTQPLIVGSLRKASMTSFVSYARAALNKLVRDEHYGDAIAEKLVHITDEELQQYADKYAHKKKALSIIWSLMAFSASIVESLVVTDRWLFLREQKELIKEAWVEPVFEYAWSPRNLAVIGIKR</sequence>
<gene>
    <name evidence="2" type="ORF">AAP_03620</name>
</gene>
<dbReference type="Proteomes" id="UP000242877">
    <property type="component" value="Unassembled WGS sequence"/>
</dbReference>
<dbReference type="Pfam" id="PF13679">
    <property type="entry name" value="Methyltransf_32"/>
    <property type="match status" value="1"/>
</dbReference>
<dbReference type="PANTHER" id="PTHR12496">
    <property type="entry name" value="CGI-41 METHYLTRANSFERASE"/>
    <property type="match status" value="1"/>
</dbReference>
<evidence type="ECO:0000313" key="2">
    <source>
        <dbReference type="EMBL" id="KZZ90979.1"/>
    </source>
</evidence>